<comment type="caution">
    <text evidence="3">The sequence shown here is derived from an EMBL/GenBank/DDBJ whole genome shotgun (WGS) entry which is preliminary data.</text>
</comment>
<dbReference type="InterPro" id="IPR007936">
    <property type="entry name" value="VapE-like_dom"/>
</dbReference>
<keyword evidence="4" id="KW-1185">Reference proteome</keyword>
<evidence type="ECO:0008006" key="5">
    <source>
        <dbReference type="Google" id="ProtNLM"/>
    </source>
</evidence>
<evidence type="ECO:0000259" key="1">
    <source>
        <dbReference type="Pfam" id="PF05272"/>
    </source>
</evidence>
<dbReference type="Pfam" id="PF12990">
    <property type="entry name" value="DUF3874"/>
    <property type="match status" value="1"/>
</dbReference>
<accession>A0A840CTM5</accession>
<dbReference type="Pfam" id="PF05272">
    <property type="entry name" value="VapE-like_dom"/>
    <property type="match status" value="1"/>
</dbReference>
<evidence type="ECO:0000313" key="3">
    <source>
        <dbReference type="EMBL" id="MBB4042666.1"/>
    </source>
</evidence>
<dbReference type="PANTHER" id="PTHR34985:SF1">
    <property type="entry name" value="SLR0554 PROTEIN"/>
    <property type="match status" value="1"/>
</dbReference>
<evidence type="ECO:0000259" key="2">
    <source>
        <dbReference type="Pfam" id="PF12990"/>
    </source>
</evidence>
<evidence type="ECO:0000313" key="4">
    <source>
        <dbReference type="Proteomes" id="UP000560658"/>
    </source>
</evidence>
<sequence length="416" mass="47763">MIEKLIKMMHTLIRVWQRKGTEKTGSEIKESTREVQVHSGVSRLTEQVTSFLQANYDFRFNLLTEETEFCSLNDSEQGFIPIGKRELNTFCMEAHVQGIPCWDKDISRYIFSTHIGEYHPFRLYMNELPAWDGVDRVTPLAKRVSELPLWVSGFHTWLLGLTAQWEGVVQIHANSVAPLLISSEQGKQKSTFCKSLMPEPLRRYYFDNFKLTSEAQAERLLAEMGLINLDEFDKYASGKMPVLKNLMQMSSLTVCKAYQRNFRSLPRIASFIGTSNRFDLLNDPTGSRRFLCVKVENPIDCDGIEHSQLFAQLKAELKQGAVYWFTHEAECAWQRNNSGFYKSSLVEDVFYSCFRLPQAGEESERLSAADIFKELKNRNAAALRAFNPSLLAQILLKLGAERKHTECGNVYEVVRC</sequence>
<gene>
    <name evidence="3" type="ORF">GGR06_000425</name>
</gene>
<dbReference type="EMBL" id="JACIER010000001">
    <property type="protein sequence ID" value="MBB4042666.1"/>
    <property type="molecule type" value="Genomic_DNA"/>
</dbReference>
<dbReference type="PANTHER" id="PTHR34985">
    <property type="entry name" value="SLR0554 PROTEIN"/>
    <property type="match status" value="1"/>
</dbReference>
<feature type="domain" description="Virulence-associated protein E-like" evidence="1">
    <location>
        <begin position="177"/>
        <end position="338"/>
    </location>
</feature>
<reference evidence="3" key="1">
    <citation type="submission" date="2020-08" db="EMBL/GenBank/DDBJ databases">
        <title>Genomic Encyclopedia of Type Strains, Phase IV (KMG-IV): sequencing the most valuable type-strain genomes for metagenomic binning, comparative biology and taxonomic classification.</title>
        <authorList>
            <person name="Goeker M."/>
        </authorList>
    </citation>
    <scope>NUCLEOTIDE SEQUENCE [LARGE SCALE GENOMIC DNA]</scope>
    <source>
        <strain evidence="3">DSM 105720</strain>
    </source>
</reference>
<name>A0A840CTM5_9BACE</name>
<dbReference type="AlphaFoldDB" id="A0A840CTM5"/>
<organism evidence="3 4">
    <name type="scientific">Bacteroides reticulotermitis</name>
    <dbReference type="NCBI Taxonomy" id="1133319"/>
    <lineage>
        <taxon>Bacteria</taxon>
        <taxon>Pseudomonadati</taxon>
        <taxon>Bacteroidota</taxon>
        <taxon>Bacteroidia</taxon>
        <taxon>Bacteroidales</taxon>
        <taxon>Bacteroidaceae</taxon>
        <taxon>Bacteroides</taxon>
    </lineage>
</organism>
<dbReference type="Proteomes" id="UP000560658">
    <property type="component" value="Unassembled WGS sequence"/>
</dbReference>
<dbReference type="InterPro" id="IPR024450">
    <property type="entry name" value="DUF3874"/>
</dbReference>
<proteinExistence type="predicted"/>
<protein>
    <recommendedName>
        <fullName evidence="5">Helicase</fullName>
    </recommendedName>
</protein>
<feature type="domain" description="DUF3874" evidence="2">
    <location>
        <begin position="344"/>
        <end position="413"/>
    </location>
</feature>